<dbReference type="InterPro" id="IPR019734">
    <property type="entry name" value="TPR_rpt"/>
</dbReference>
<dbReference type="OrthoDB" id="1090267at2"/>
<keyword evidence="1" id="KW-0175">Coiled coil</keyword>
<dbReference type="GO" id="GO:0003677">
    <property type="term" value="F:DNA binding"/>
    <property type="evidence" value="ECO:0007669"/>
    <property type="project" value="InterPro"/>
</dbReference>
<accession>A0A1N7LB59</accession>
<feature type="chain" id="PRO_5012523633" evidence="3">
    <location>
        <begin position="21"/>
        <end position="557"/>
    </location>
</feature>
<proteinExistence type="predicted"/>
<dbReference type="AlphaFoldDB" id="A0A1N7LB59"/>
<keyword evidence="2" id="KW-0812">Transmembrane</keyword>
<evidence type="ECO:0000256" key="3">
    <source>
        <dbReference type="SAM" id="SignalP"/>
    </source>
</evidence>
<dbReference type="Gene3D" id="1.10.10.10">
    <property type="entry name" value="Winged helix-like DNA-binding domain superfamily/Winged helix DNA-binding domain"/>
    <property type="match status" value="1"/>
</dbReference>
<dbReference type="Proteomes" id="UP000185781">
    <property type="component" value="Unassembled WGS sequence"/>
</dbReference>
<feature type="signal peptide" evidence="3">
    <location>
        <begin position="1"/>
        <end position="20"/>
    </location>
</feature>
<dbReference type="SUPFAM" id="SSF46894">
    <property type="entry name" value="C-terminal effector domain of the bipartite response regulators"/>
    <property type="match status" value="1"/>
</dbReference>
<evidence type="ECO:0000256" key="2">
    <source>
        <dbReference type="SAM" id="Phobius"/>
    </source>
</evidence>
<dbReference type="InterPro" id="IPR011990">
    <property type="entry name" value="TPR-like_helical_dom_sf"/>
</dbReference>
<evidence type="ECO:0000256" key="1">
    <source>
        <dbReference type="SAM" id="Coils"/>
    </source>
</evidence>
<evidence type="ECO:0000313" key="5">
    <source>
        <dbReference type="Proteomes" id="UP000185781"/>
    </source>
</evidence>
<feature type="coiled-coil region" evidence="1">
    <location>
        <begin position="402"/>
        <end position="450"/>
    </location>
</feature>
<dbReference type="InterPro" id="IPR036388">
    <property type="entry name" value="WH-like_DNA-bd_sf"/>
</dbReference>
<dbReference type="GO" id="GO:0006355">
    <property type="term" value="P:regulation of DNA-templated transcription"/>
    <property type="evidence" value="ECO:0007669"/>
    <property type="project" value="InterPro"/>
</dbReference>
<dbReference type="EMBL" id="FTOV01000002">
    <property type="protein sequence ID" value="SIS71037.1"/>
    <property type="molecule type" value="Genomic_DNA"/>
</dbReference>
<keyword evidence="2" id="KW-1133">Transmembrane helix</keyword>
<feature type="transmembrane region" description="Helical" evidence="2">
    <location>
        <begin position="375"/>
        <end position="394"/>
    </location>
</feature>
<feature type="coiled-coil region" evidence="1">
    <location>
        <begin position="19"/>
        <end position="53"/>
    </location>
</feature>
<name>A0A1N7LB59_9FLAO</name>
<keyword evidence="2" id="KW-0472">Membrane</keyword>
<keyword evidence="3" id="KW-0732">Signal</keyword>
<protein>
    <submittedName>
        <fullName evidence="4">Tetratricopeptide repeat-containing protein</fullName>
    </submittedName>
</protein>
<gene>
    <name evidence="4" type="ORF">SAMN05421785_102105</name>
</gene>
<dbReference type="Gene3D" id="1.25.40.10">
    <property type="entry name" value="Tetratricopeptide repeat domain"/>
    <property type="match status" value="1"/>
</dbReference>
<dbReference type="RefSeq" id="WP_076390659.1">
    <property type="nucleotide sequence ID" value="NZ_FTOV01000002.1"/>
</dbReference>
<dbReference type="SUPFAM" id="SSF48452">
    <property type="entry name" value="TPR-like"/>
    <property type="match status" value="1"/>
</dbReference>
<evidence type="ECO:0000313" key="4">
    <source>
        <dbReference type="EMBL" id="SIS71037.1"/>
    </source>
</evidence>
<sequence>MKFKLITVFFLFLFQTLLLAQNEKAIDIFNNRNEDLNQAVKELSVLKKSAKSNESQLLLNSLLALTYITKKDYESAKKYITEAEKFSNTNGSSSGEAYYNFATGKLYMILEINDKSINYFLKSFRLFKLNENFAMASDAGVSVFYISNYKDVKILNESLELADRSKDVGAIINARCGFANYMKNDFNTNRASKYNSDQLLKYLQETADLIQNENETTQKFALASLYFNYGYNLLFYKKNPEGDVYLNKALKLAKKYNYLSIYRNYYGAKGDILLEENRIDEAKAFFYRGLKEAQEMPYPDAVTELLFYDDLKKIAATQKDWEEFYRIDQLFQAASKKANDENVNKAIQNSIIKYEMKEKEEKIETLTSKNFNQRIYILIMIVVMVLMLIIWFQYQKNNKLKMHLISEKNKQLEIERNQVRKELIGSVLHLEKKNEILNNLKEKLMEKKSAAPSVIDHQIFKAIDEGILVDDDFEKFRSNFNTIYPEFFNKLLDKANQNLTQLDLKYCGFILMKLSTKEIASQMNVEPKSIRMARYRIKQKLNLGKDEDLDQFIQQLS</sequence>
<dbReference type="InterPro" id="IPR016032">
    <property type="entry name" value="Sig_transdc_resp-reg_C-effctor"/>
</dbReference>
<organism evidence="4 5">
    <name type="scientific">Chryseobacterium gambrini</name>
    <dbReference type="NCBI Taxonomy" id="373672"/>
    <lineage>
        <taxon>Bacteria</taxon>
        <taxon>Pseudomonadati</taxon>
        <taxon>Bacteroidota</taxon>
        <taxon>Flavobacteriia</taxon>
        <taxon>Flavobacteriales</taxon>
        <taxon>Weeksellaceae</taxon>
        <taxon>Chryseobacterium group</taxon>
        <taxon>Chryseobacterium</taxon>
    </lineage>
</organism>
<dbReference type="Pfam" id="PF13181">
    <property type="entry name" value="TPR_8"/>
    <property type="match status" value="2"/>
</dbReference>
<dbReference type="STRING" id="373672.SAMN05421785_102105"/>
<reference evidence="4 5" key="1">
    <citation type="submission" date="2017-01" db="EMBL/GenBank/DDBJ databases">
        <authorList>
            <person name="Mah S.A."/>
            <person name="Swanson W.J."/>
            <person name="Moy G.W."/>
            <person name="Vacquier V.D."/>
        </authorList>
    </citation>
    <scope>NUCLEOTIDE SEQUENCE [LARGE SCALE GENOMIC DNA]</scope>
    <source>
        <strain evidence="4 5">DSM 18014</strain>
    </source>
</reference>